<keyword evidence="2" id="KW-1185">Reference proteome</keyword>
<dbReference type="Pfam" id="PF12655">
    <property type="entry name" value="CDIF630_02480-like"/>
    <property type="match status" value="1"/>
</dbReference>
<evidence type="ECO:0000313" key="1">
    <source>
        <dbReference type="EMBL" id="MCU7380931.1"/>
    </source>
</evidence>
<reference evidence="1" key="1">
    <citation type="submission" date="2022-09" db="EMBL/GenBank/DDBJ databases">
        <title>Culturomic study of gut microbiota in children with autism spectrum disorder.</title>
        <authorList>
            <person name="Efimov B.A."/>
            <person name="Chaplin A.V."/>
            <person name="Sokolova S.R."/>
            <person name="Pikina A.P."/>
            <person name="Korzhanova M."/>
            <person name="Belova V."/>
            <person name="Korostin D."/>
        </authorList>
    </citation>
    <scope>NUCLEOTIDE SEQUENCE</scope>
    <source>
        <strain evidence="1">ASD5510</strain>
    </source>
</reference>
<name>A0A9J6QZG8_9FIRM</name>
<comment type="caution">
    <text evidence="1">The sequence shown here is derived from an EMBL/GenBank/DDBJ whole genome shotgun (WGS) entry which is preliminary data.</text>
</comment>
<accession>A0A9J6QZG8</accession>
<evidence type="ECO:0000313" key="2">
    <source>
        <dbReference type="Proteomes" id="UP001065549"/>
    </source>
</evidence>
<gene>
    <name evidence="1" type="ORF">OBO34_21690</name>
</gene>
<organism evidence="1 2">
    <name type="scientific">Hominibacterium faecale</name>
    <dbReference type="NCBI Taxonomy" id="2839743"/>
    <lineage>
        <taxon>Bacteria</taxon>
        <taxon>Bacillati</taxon>
        <taxon>Bacillota</taxon>
        <taxon>Clostridia</taxon>
        <taxon>Peptostreptococcales</taxon>
        <taxon>Anaerovoracaceae</taxon>
        <taxon>Hominibacterium</taxon>
    </lineage>
</organism>
<proteinExistence type="predicted"/>
<dbReference type="RefSeq" id="WP_148396960.1">
    <property type="nucleotide sequence ID" value="NZ_JAOSHN010000016.1"/>
</dbReference>
<dbReference type="Proteomes" id="UP001065549">
    <property type="component" value="Unassembled WGS sequence"/>
</dbReference>
<sequence>MTEKLKEAFRTYPLADMDELEEDSQVNIPSQQDVEDAKDWVDFKEM</sequence>
<dbReference type="EMBL" id="JAOSHN010000016">
    <property type="protein sequence ID" value="MCU7380931.1"/>
    <property type="molecule type" value="Genomic_DNA"/>
</dbReference>
<dbReference type="AlphaFoldDB" id="A0A9J6QZG8"/>
<protein>
    <submittedName>
        <fullName evidence="1">DUF3787 domain-containing protein</fullName>
    </submittedName>
</protein>
<dbReference type="InterPro" id="IPR024209">
    <property type="entry name" value="CDIF630_02480-like"/>
</dbReference>